<dbReference type="EMBL" id="DSEU01000014">
    <property type="protein sequence ID" value="HEM66439.1"/>
    <property type="molecule type" value="Genomic_DNA"/>
</dbReference>
<dbReference type="PANTHER" id="PTHR13696:SF99">
    <property type="entry name" value="COBYRINIC ACID AC-DIAMIDE SYNTHASE"/>
    <property type="match status" value="1"/>
</dbReference>
<organism evidence="2">
    <name type="scientific">Ignisphaera aggregans</name>
    <dbReference type="NCBI Taxonomy" id="334771"/>
    <lineage>
        <taxon>Archaea</taxon>
        <taxon>Thermoproteota</taxon>
        <taxon>Thermoprotei</taxon>
        <taxon>Desulfurococcales</taxon>
        <taxon>Desulfurococcaceae</taxon>
        <taxon>Ignisphaera</taxon>
    </lineage>
</organism>
<name>A0A7J2U1K9_9CREN</name>
<accession>A0A7J2U1K9</accession>
<feature type="domain" description="AAA" evidence="1">
    <location>
        <begin position="4"/>
        <end position="170"/>
    </location>
</feature>
<dbReference type="PANTHER" id="PTHR13696">
    <property type="entry name" value="P-LOOP CONTAINING NUCLEOSIDE TRIPHOSPHATE HYDROLASE"/>
    <property type="match status" value="1"/>
</dbReference>
<reference evidence="2" key="1">
    <citation type="journal article" date="2020" name="mSystems">
        <title>Genome- and Community-Level Interaction Insights into Carbon Utilization and Element Cycling Functions of Hydrothermarchaeota in Hydrothermal Sediment.</title>
        <authorList>
            <person name="Zhou Z."/>
            <person name="Liu Y."/>
            <person name="Xu W."/>
            <person name="Pan J."/>
            <person name="Luo Z.H."/>
            <person name="Li M."/>
        </authorList>
    </citation>
    <scope>NUCLEOTIDE SEQUENCE [LARGE SCALE GENOMIC DNA]</scope>
    <source>
        <strain evidence="2">SpSt-125</strain>
    </source>
</reference>
<proteinExistence type="predicted"/>
<sequence>MPPTVITISNMKGGSGKTTVAALLAYGLASQGYRILLIDLDPQAHLSSLFLKIDEVAEVTDGSFNFAINGKYKIREVNLGDNVVGLLPAGLNYIMSVYTGQIPSWDSLALYARIVREPEINKNYDFIICDTPPTPFPTTIWGLYAADYILVPANYEELSIQGVRLFFKYIVPDIVFKSKKDVKVLGVVLNNVSKRLSAEARDGLERDLERYVMSLSRRMQEIRGRVYRRILFNTTIYRDKKALADLIYMPRRWEIPLSKIVKRSLELQDSVNKLASEVRQRIEMFEGL</sequence>
<dbReference type="CDD" id="cd02042">
    <property type="entry name" value="ParAB_family"/>
    <property type="match status" value="1"/>
</dbReference>
<dbReference type="SUPFAM" id="SSF52540">
    <property type="entry name" value="P-loop containing nucleoside triphosphate hydrolases"/>
    <property type="match status" value="1"/>
</dbReference>
<dbReference type="AlphaFoldDB" id="A0A7J2U1K9"/>
<evidence type="ECO:0000313" key="2">
    <source>
        <dbReference type="EMBL" id="HEM66439.1"/>
    </source>
</evidence>
<dbReference type="Pfam" id="PF13614">
    <property type="entry name" value="AAA_31"/>
    <property type="match status" value="1"/>
</dbReference>
<gene>
    <name evidence="2" type="ORF">ENO26_02545</name>
</gene>
<dbReference type="Gene3D" id="3.40.50.300">
    <property type="entry name" value="P-loop containing nucleotide triphosphate hydrolases"/>
    <property type="match status" value="1"/>
</dbReference>
<dbReference type="InterPro" id="IPR025669">
    <property type="entry name" value="AAA_dom"/>
</dbReference>
<dbReference type="InterPro" id="IPR027417">
    <property type="entry name" value="P-loop_NTPase"/>
</dbReference>
<dbReference type="InterPro" id="IPR050678">
    <property type="entry name" value="DNA_Partitioning_ATPase"/>
</dbReference>
<comment type="caution">
    <text evidence="2">The sequence shown here is derived from an EMBL/GenBank/DDBJ whole genome shotgun (WGS) entry which is preliminary data.</text>
</comment>
<protein>
    <submittedName>
        <fullName evidence="2">ParA family protein</fullName>
    </submittedName>
</protein>
<evidence type="ECO:0000259" key="1">
    <source>
        <dbReference type="Pfam" id="PF13614"/>
    </source>
</evidence>